<accession>A0ABM2YLD3</accession>
<protein>
    <submittedName>
        <fullName evidence="3">Uncharacterized protein isoform X2</fullName>
    </submittedName>
</protein>
<keyword evidence="1" id="KW-1133">Transmembrane helix</keyword>
<organism evidence="2 3">
    <name type="scientific">Gossypium hirsutum</name>
    <name type="common">Upland cotton</name>
    <name type="synonym">Gossypium mexicanum</name>
    <dbReference type="NCBI Taxonomy" id="3635"/>
    <lineage>
        <taxon>Eukaryota</taxon>
        <taxon>Viridiplantae</taxon>
        <taxon>Streptophyta</taxon>
        <taxon>Embryophyta</taxon>
        <taxon>Tracheophyta</taxon>
        <taxon>Spermatophyta</taxon>
        <taxon>Magnoliopsida</taxon>
        <taxon>eudicotyledons</taxon>
        <taxon>Gunneridae</taxon>
        <taxon>Pentapetalae</taxon>
        <taxon>rosids</taxon>
        <taxon>malvids</taxon>
        <taxon>Malvales</taxon>
        <taxon>Malvaceae</taxon>
        <taxon>Malvoideae</taxon>
        <taxon>Gossypium</taxon>
    </lineage>
</organism>
<sequence>MQMQEVKMPKIVVRVLLGLVGGGKIWFSIATDSSISITLILIPKRHAIPFIVLHGFPVFLFKESLLRSVEIMDLGVGFCFGVWARALLSLWSFGLLSRLEAV</sequence>
<keyword evidence="1" id="KW-0812">Transmembrane</keyword>
<evidence type="ECO:0000313" key="2">
    <source>
        <dbReference type="Proteomes" id="UP000818029"/>
    </source>
</evidence>
<gene>
    <name evidence="3" type="primary">LOC107943540</name>
</gene>
<evidence type="ECO:0000256" key="1">
    <source>
        <dbReference type="SAM" id="Phobius"/>
    </source>
</evidence>
<evidence type="ECO:0000313" key="3">
    <source>
        <dbReference type="RefSeq" id="XP_040931335.1"/>
    </source>
</evidence>
<reference evidence="2" key="1">
    <citation type="journal article" date="2020" name="Nat. Genet.">
        <title>Genomic diversifications of five Gossypium allopolyploid species and their impact on cotton improvement.</title>
        <authorList>
            <person name="Chen Z.J."/>
            <person name="Sreedasyam A."/>
            <person name="Ando A."/>
            <person name="Song Q."/>
            <person name="De Santiago L.M."/>
            <person name="Hulse-Kemp A.M."/>
            <person name="Ding M."/>
            <person name="Ye W."/>
            <person name="Kirkbride R.C."/>
            <person name="Jenkins J."/>
            <person name="Plott C."/>
            <person name="Lovell J."/>
            <person name="Lin Y.M."/>
            <person name="Vaughn R."/>
            <person name="Liu B."/>
            <person name="Simpson S."/>
            <person name="Scheffler B.E."/>
            <person name="Wen L."/>
            <person name="Saski C.A."/>
            <person name="Grover C.E."/>
            <person name="Hu G."/>
            <person name="Conover J.L."/>
            <person name="Carlson J.W."/>
            <person name="Shu S."/>
            <person name="Boston L.B."/>
            <person name="Williams M."/>
            <person name="Peterson D.G."/>
            <person name="McGee K."/>
            <person name="Jones D.C."/>
            <person name="Wendel J.F."/>
            <person name="Stelly D.M."/>
            <person name="Grimwood J."/>
            <person name="Schmutz J."/>
        </authorList>
    </citation>
    <scope>NUCLEOTIDE SEQUENCE [LARGE SCALE GENOMIC DNA]</scope>
    <source>
        <strain evidence="2">cv. TM-1</strain>
    </source>
</reference>
<keyword evidence="2" id="KW-1185">Reference proteome</keyword>
<dbReference type="Proteomes" id="UP000818029">
    <property type="component" value="Chromosome A08"/>
</dbReference>
<keyword evidence="1" id="KW-0472">Membrane</keyword>
<name>A0ABM2YLD3_GOSHI</name>
<reference evidence="3" key="2">
    <citation type="submission" date="2025-08" db="UniProtKB">
        <authorList>
            <consortium name="RefSeq"/>
        </authorList>
    </citation>
    <scope>IDENTIFICATION</scope>
</reference>
<feature type="transmembrane region" description="Helical" evidence="1">
    <location>
        <begin position="12"/>
        <end position="29"/>
    </location>
</feature>
<feature type="transmembrane region" description="Helical" evidence="1">
    <location>
        <begin position="35"/>
        <end position="59"/>
    </location>
</feature>
<feature type="transmembrane region" description="Helical" evidence="1">
    <location>
        <begin position="71"/>
        <end position="93"/>
    </location>
</feature>
<dbReference type="RefSeq" id="XP_040931335.1">
    <property type="nucleotide sequence ID" value="XM_041075401.1"/>
</dbReference>
<dbReference type="GeneID" id="107943540"/>
<proteinExistence type="predicted"/>